<evidence type="ECO:0000313" key="2">
    <source>
        <dbReference type="EMBL" id="MXU88202.1"/>
    </source>
</evidence>
<accession>A0A6B0U6M8</accession>
<feature type="transmembrane region" description="Helical" evidence="1">
    <location>
        <begin position="7"/>
        <end position="25"/>
    </location>
</feature>
<keyword evidence="1" id="KW-0472">Membrane</keyword>
<name>A0A6B0U6M8_IXORI</name>
<keyword evidence="1" id="KW-1133">Transmembrane helix</keyword>
<reference evidence="2" key="1">
    <citation type="submission" date="2019-12" db="EMBL/GenBank/DDBJ databases">
        <title>An insight into the sialome of adult female Ixodes ricinus ticks feeding for 6 days.</title>
        <authorList>
            <person name="Perner J."/>
            <person name="Ribeiro J.M.C."/>
        </authorList>
    </citation>
    <scope>NUCLEOTIDE SEQUENCE</scope>
    <source>
        <strain evidence="2">Semi-engorged</strain>
        <tissue evidence="2">Salivary glands</tissue>
    </source>
</reference>
<dbReference type="AlphaFoldDB" id="A0A6B0U6M8"/>
<feature type="transmembrane region" description="Helical" evidence="1">
    <location>
        <begin position="37"/>
        <end position="54"/>
    </location>
</feature>
<dbReference type="EMBL" id="GIFC01006119">
    <property type="protein sequence ID" value="MXU88202.1"/>
    <property type="molecule type" value="Transcribed_RNA"/>
</dbReference>
<keyword evidence="1" id="KW-0812">Transmembrane</keyword>
<proteinExistence type="predicted"/>
<organism evidence="2">
    <name type="scientific">Ixodes ricinus</name>
    <name type="common">Common tick</name>
    <name type="synonym">Acarus ricinus</name>
    <dbReference type="NCBI Taxonomy" id="34613"/>
    <lineage>
        <taxon>Eukaryota</taxon>
        <taxon>Metazoa</taxon>
        <taxon>Ecdysozoa</taxon>
        <taxon>Arthropoda</taxon>
        <taxon>Chelicerata</taxon>
        <taxon>Arachnida</taxon>
        <taxon>Acari</taxon>
        <taxon>Parasitiformes</taxon>
        <taxon>Ixodida</taxon>
        <taxon>Ixodoidea</taxon>
        <taxon>Ixodidae</taxon>
        <taxon>Ixodinae</taxon>
        <taxon>Ixodes</taxon>
    </lineage>
</organism>
<evidence type="ECO:0000256" key="1">
    <source>
        <dbReference type="SAM" id="Phobius"/>
    </source>
</evidence>
<sequence>MLIEWRASSFIVEWLCCVHSCLWWSLSTGQFCTFGLLYPIVAWIVAAGSVGWFLSQQFRGLLEAVAVDFAMGNGNHFVVQLRRTLSSSEDAFTEMAMLAL</sequence>
<protein>
    <submittedName>
        <fullName evidence="2">Uncharacterized protein</fullName>
    </submittedName>
</protein>